<gene>
    <name evidence="9" type="ORF">K504DRAFT_464857</name>
</gene>
<evidence type="ECO:0000256" key="5">
    <source>
        <dbReference type="ARBA" id="ARBA00033464"/>
    </source>
</evidence>
<comment type="subcellular location">
    <subcellularLocation>
        <location evidence="1">Nucleus</location>
    </subcellularLocation>
</comment>
<dbReference type="Gene3D" id="1.10.20.120">
    <property type="match status" value="1"/>
</dbReference>
<dbReference type="GO" id="GO:0006401">
    <property type="term" value="P:RNA catabolic process"/>
    <property type="evidence" value="ECO:0007669"/>
    <property type="project" value="TreeGrafter"/>
</dbReference>
<dbReference type="PANTHER" id="PTHR13383:SF11">
    <property type="entry name" value="RIBONUCLEASE H2 SUBUNIT B"/>
    <property type="match status" value="1"/>
</dbReference>
<name>A0A6G1KJR9_9PLEO</name>
<evidence type="ECO:0000256" key="2">
    <source>
        <dbReference type="ARBA" id="ARBA00019062"/>
    </source>
</evidence>
<evidence type="ECO:0000256" key="1">
    <source>
        <dbReference type="ARBA" id="ARBA00004123"/>
    </source>
</evidence>
<evidence type="ECO:0000256" key="4">
    <source>
        <dbReference type="ARBA" id="ARBA00024778"/>
    </source>
</evidence>
<dbReference type="PANTHER" id="PTHR13383">
    <property type="entry name" value="RIBONUCLEASE H2 SUBUNIT B"/>
    <property type="match status" value="1"/>
</dbReference>
<dbReference type="Proteomes" id="UP000799428">
    <property type="component" value="Unassembled WGS sequence"/>
</dbReference>
<dbReference type="InterPro" id="IPR041195">
    <property type="entry name" value="Rnh202_N"/>
</dbReference>
<feature type="compositionally biased region" description="Basic and acidic residues" evidence="6">
    <location>
        <begin position="409"/>
        <end position="429"/>
    </location>
</feature>
<reference evidence="9" key="1">
    <citation type="journal article" date="2020" name="Stud. Mycol.">
        <title>101 Dothideomycetes genomes: a test case for predicting lifestyles and emergence of pathogens.</title>
        <authorList>
            <person name="Haridas S."/>
            <person name="Albert R."/>
            <person name="Binder M."/>
            <person name="Bloem J."/>
            <person name="Labutti K."/>
            <person name="Salamov A."/>
            <person name="Andreopoulos B."/>
            <person name="Baker S."/>
            <person name="Barry K."/>
            <person name="Bills G."/>
            <person name="Bluhm B."/>
            <person name="Cannon C."/>
            <person name="Castanera R."/>
            <person name="Culley D."/>
            <person name="Daum C."/>
            <person name="Ezra D."/>
            <person name="Gonzalez J."/>
            <person name="Henrissat B."/>
            <person name="Kuo A."/>
            <person name="Liang C."/>
            <person name="Lipzen A."/>
            <person name="Lutzoni F."/>
            <person name="Magnuson J."/>
            <person name="Mondo S."/>
            <person name="Nolan M."/>
            <person name="Ohm R."/>
            <person name="Pangilinan J."/>
            <person name="Park H.-J."/>
            <person name="Ramirez L."/>
            <person name="Alfaro M."/>
            <person name="Sun H."/>
            <person name="Tritt A."/>
            <person name="Yoshinaga Y."/>
            <person name="Zwiers L.-H."/>
            <person name="Turgeon B."/>
            <person name="Goodwin S."/>
            <person name="Spatafora J."/>
            <person name="Crous P."/>
            <person name="Grigoriev I."/>
        </authorList>
    </citation>
    <scope>NUCLEOTIDE SEQUENCE</scope>
    <source>
        <strain evidence="9">CBS 279.74</strain>
    </source>
</reference>
<protein>
    <recommendedName>
        <fullName evidence="2">Ribonuclease H2 subunit B</fullName>
    </recommendedName>
    <alternativeName>
        <fullName evidence="5">Ribonuclease HI subunit B</fullName>
    </alternativeName>
</protein>
<feature type="domain" description="Ribonuclease H2 subunit B wHTH" evidence="7">
    <location>
        <begin position="145"/>
        <end position="357"/>
    </location>
</feature>
<evidence type="ECO:0000256" key="6">
    <source>
        <dbReference type="SAM" id="MobiDB-lite"/>
    </source>
</evidence>
<evidence type="ECO:0000313" key="9">
    <source>
        <dbReference type="EMBL" id="KAF2712795.1"/>
    </source>
</evidence>
<dbReference type="EMBL" id="MU005766">
    <property type="protein sequence ID" value="KAF2712795.1"/>
    <property type="molecule type" value="Genomic_DNA"/>
</dbReference>
<comment type="function">
    <text evidence="4">Non catalytic subunit of RNase H2, an endonuclease that specifically degrades the RNA of RNA:DNA hybrids. Participates in DNA replication, possibly by mediating the removal of lagging-strand Okazaki fragment RNA primers during DNA replication. Mediates the excision of single ribonucleotides from DNA:RNA duplexes.</text>
</comment>
<dbReference type="GO" id="GO:0032299">
    <property type="term" value="C:ribonuclease H2 complex"/>
    <property type="evidence" value="ECO:0007669"/>
    <property type="project" value="InterPro"/>
</dbReference>
<evidence type="ECO:0000313" key="10">
    <source>
        <dbReference type="Proteomes" id="UP000799428"/>
    </source>
</evidence>
<keyword evidence="3" id="KW-0539">Nucleus</keyword>
<feature type="domain" description="Rnh202 triple barrel" evidence="8">
    <location>
        <begin position="42"/>
        <end position="142"/>
    </location>
</feature>
<dbReference type="GO" id="GO:0005654">
    <property type="term" value="C:nucleoplasm"/>
    <property type="evidence" value="ECO:0007669"/>
    <property type="project" value="TreeGrafter"/>
</dbReference>
<dbReference type="CDD" id="cd09270">
    <property type="entry name" value="RNase_H2-B"/>
    <property type="match status" value="1"/>
</dbReference>
<dbReference type="Pfam" id="PF09468">
    <property type="entry name" value="RNase_H2-Ydr279"/>
    <property type="match status" value="1"/>
</dbReference>
<sequence>MARTRSKPAPKGKPSKEAPIEPVTSTAKRLPPAVTNAPKLFVLPKDTSKDTRVVTLPNSATGTPSRYLFCAEKGFYEFTRIGAAKKACKSWLITSSLSEGEKEKGNGQDKEEEAKKDAEGEMELGSGFLAKNPDLFIATPVDTLFLLLPALSPKSAKDAKAKQHFLSLDDHLDNLSSTSPHWISLLAQFPQLRTRIEKRLAVICDTVDAGDEIMYRLSHTKLVAVLVKKAERMSANGLPASLEDKFIKTALEVPIMNVKREESALSETTCTVVEDAAAATTTTPSTNGESQISVSVSSMDSQPSVTTATTTTSVSATVTEELSTPALTTPPSIPPLLRLRTSLTYLSSAYIPGTLHPILTPLLLDLPIFAPLATHLAALTSLKTEALSLRSISDNITRKRNFEDDDEKVAEREEKKRKKEEDEKKRKLESRAVKQLKKVDTSGMKKLSSFFTKAPAKKA</sequence>
<feature type="region of interest" description="Disordered" evidence="6">
    <location>
        <begin position="99"/>
        <end position="118"/>
    </location>
</feature>
<feature type="region of interest" description="Disordered" evidence="6">
    <location>
        <begin position="403"/>
        <end position="429"/>
    </location>
</feature>
<feature type="compositionally biased region" description="Basic residues" evidence="6">
    <location>
        <begin position="1"/>
        <end position="10"/>
    </location>
</feature>
<dbReference type="OrthoDB" id="29098at2759"/>
<evidence type="ECO:0000259" key="7">
    <source>
        <dbReference type="Pfam" id="PF09468"/>
    </source>
</evidence>
<dbReference type="Pfam" id="PF17745">
    <property type="entry name" value="Ydr279_N"/>
    <property type="match status" value="1"/>
</dbReference>
<feature type="region of interest" description="Disordered" evidence="6">
    <location>
        <begin position="1"/>
        <end position="37"/>
    </location>
</feature>
<keyword evidence="10" id="KW-1185">Reference proteome</keyword>
<proteinExistence type="predicted"/>
<organism evidence="9 10">
    <name type="scientific">Pleomassaria siparia CBS 279.74</name>
    <dbReference type="NCBI Taxonomy" id="1314801"/>
    <lineage>
        <taxon>Eukaryota</taxon>
        <taxon>Fungi</taxon>
        <taxon>Dikarya</taxon>
        <taxon>Ascomycota</taxon>
        <taxon>Pezizomycotina</taxon>
        <taxon>Dothideomycetes</taxon>
        <taxon>Pleosporomycetidae</taxon>
        <taxon>Pleosporales</taxon>
        <taxon>Pleomassariaceae</taxon>
        <taxon>Pleomassaria</taxon>
    </lineage>
</organism>
<accession>A0A6G1KJR9</accession>
<dbReference type="AlphaFoldDB" id="A0A6G1KJR9"/>
<dbReference type="InterPro" id="IPR019024">
    <property type="entry name" value="RNase_H2_suB_wHTH"/>
</dbReference>
<dbReference type="InterPro" id="IPR040456">
    <property type="entry name" value="RNase_H2_suB"/>
</dbReference>
<evidence type="ECO:0000259" key="8">
    <source>
        <dbReference type="Pfam" id="PF17745"/>
    </source>
</evidence>
<evidence type="ECO:0000256" key="3">
    <source>
        <dbReference type="ARBA" id="ARBA00023242"/>
    </source>
</evidence>